<name>A0A0A9GJE0_ARUDO</name>
<dbReference type="AlphaFoldDB" id="A0A0A9GJE0"/>
<reference evidence="2" key="1">
    <citation type="submission" date="2014-09" db="EMBL/GenBank/DDBJ databases">
        <authorList>
            <person name="Magalhaes I.L.F."/>
            <person name="Oliveira U."/>
            <person name="Santos F.R."/>
            <person name="Vidigal T.H.D.A."/>
            <person name="Brescovit A.D."/>
            <person name="Santos A.J."/>
        </authorList>
    </citation>
    <scope>NUCLEOTIDE SEQUENCE</scope>
    <source>
        <tissue evidence="2">Shoot tissue taken approximately 20 cm above the soil surface</tissue>
    </source>
</reference>
<protein>
    <submittedName>
        <fullName evidence="2">Uncharacterized protein</fullName>
    </submittedName>
</protein>
<dbReference type="EMBL" id="GBRH01175275">
    <property type="protein sequence ID" value="JAE22621.1"/>
    <property type="molecule type" value="Transcribed_RNA"/>
</dbReference>
<sequence>MLNSPQPRLRLRRRSTGTSGPIARGAPLSHQSKLLQMLLTRTKLFSANQPWRSRPFNSPRTPSWIPGAHAATPCLRAIGASGRRTWRPASRERCRAASARIGTPRCRRACRLCT</sequence>
<evidence type="ECO:0000313" key="2">
    <source>
        <dbReference type="EMBL" id="JAE22621.1"/>
    </source>
</evidence>
<reference evidence="2" key="2">
    <citation type="journal article" date="2015" name="Data Brief">
        <title>Shoot transcriptome of the giant reed, Arundo donax.</title>
        <authorList>
            <person name="Barrero R.A."/>
            <person name="Guerrero F.D."/>
            <person name="Moolhuijzen P."/>
            <person name="Goolsby J.A."/>
            <person name="Tidwell J."/>
            <person name="Bellgard S.E."/>
            <person name="Bellgard M.I."/>
        </authorList>
    </citation>
    <scope>NUCLEOTIDE SEQUENCE</scope>
    <source>
        <tissue evidence="2">Shoot tissue taken approximately 20 cm above the soil surface</tissue>
    </source>
</reference>
<accession>A0A0A9GJE0</accession>
<proteinExistence type="predicted"/>
<evidence type="ECO:0000256" key="1">
    <source>
        <dbReference type="SAM" id="MobiDB-lite"/>
    </source>
</evidence>
<feature type="region of interest" description="Disordered" evidence="1">
    <location>
        <begin position="1"/>
        <end position="27"/>
    </location>
</feature>
<organism evidence="2">
    <name type="scientific">Arundo donax</name>
    <name type="common">Giant reed</name>
    <name type="synonym">Donax arundinaceus</name>
    <dbReference type="NCBI Taxonomy" id="35708"/>
    <lineage>
        <taxon>Eukaryota</taxon>
        <taxon>Viridiplantae</taxon>
        <taxon>Streptophyta</taxon>
        <taxon>Embryophyta</taxon>
        <taxon>Tracheophyta</taxon>
        <taxon>Spermatophyta</taxon>
        <taxon>Magnoliopsida</taxon>
        <taxon>Liliopsida</taxon>
        <taxon>Poales</taxon>
        <taxon>Poaceae</taxon>
        <taxon>PACMAD clade</taxon>
        <taxon>Arundinoideae</taxon>
        <taxon>Arundineae</taxon>
        <taxon>Arundo</taxon>
    </lineage>
</organism>